<dbReference type="Proteomes" id="UP000183203">
    <property type="component" value="Unassembled WGS sequence"/>
</dbReference>
<dbReference type="AlphaFoldDB" id="A0A1G6REK1"/>
<evidence type="ECO:0000256" key="1">
    <source>
        <dbReference type="SAM" id="MobiDB-lite"/>
    </source>
</evidence>
<proteinExistence type="predicted"/>
<reference evidence="3 4" key="1">
    <citation type="submission" date="2016-09" db="EMBL/GenBank/DDBJ databases">
        <authorList>
            <person name="Capua I."/>
            <person name="De Benedictis P."/>
            <person name="Joannis T."/>
            <person name="Lombin L.H."/>
            <person name="Cattoli G."/>
        </authorList>
    </citation>
    <scope>NUCLEOTIDE SEQUENCE [LARGE SCALE GENOMIC DNA]</scope>
    <source>
        <strain evidence="3 4">NIO-1002</strain>
    </source>
</reference>
<feature type="signal peptide" evidence="2">
    <location>
        <begin position="1"/>
        <end position="28"/>
    </location>
</feature>
<sequence>MVRLGTSSRGTAGAVLAIASVLALTSCAATPAPVDAADRGAAVSTEAPTPVESATPESDHDESIPHDHDVEVDPNADADVTELATRAVTLFCRPSLAYATWIAELYPVLSQSAAVAYETVDPANVPCTSVTDAARIRDMDGAYTARVLVPTDAGDYSVYVHRPLDTAPWAVEQITPLASE</sequence>
<organism evidence="3 4">
    <name type="scientific">Microbacterium enclense</name>
    <dbReference type="NCBI Taxonomy" id="993073"/>
    <lineage>
        <taxon>Bacteria</taxon>
        <taxon>Bacillati</taxon>
        <taxon>Actinomycetota</taxon>
        <taxon>Actinomycetes</taxon>
        <taxon>Micrococcales</taxon>
        <taxon>Microbacteriaceae</taxon>
        <taxon>Microbacterium</taxon>
    </lineage>
</organism>
<dbReference type="PROSITE" id="PS51257">
    <property type="entry name" value="PROKAR_LIPOPROTEIN"/>
    <property type="match status" value="1"/>
</dbReference>
<gene>
    <name evidence="3" type="ORF">SAMN05216418_0107</name>
</gene>
<feature type="chain" id="PRO_5010350206" description="Lipoprotein" evidence="2">
    <location>
        <begin position="29"/>
        <end position="180"/>
    </location>
</feature>
<dbReference type="STRING" id="993073.AS029_16170"/>
<evidence type="ECO:0008006" key="5">
    <source>
        <dbReference type="Google" id="ProtNLM"/>
    </source>
</evidence>
<evidence type="ECO:0000313" key="3">
    <source>
        <dbReference type="EMBL" id="SDD02968.1"/>
    </source>
</evidence>
<evidence type="ECO:0000256" key="2">
    <source>
        <dbReference type="SAM" id="SignalP"/>
    </source>
</evidence>
<dbReference type="EMBL" id="FMYG01000011">
    <property type="protein sequence ID" value="SDD02968.1"/>
    <property type="molecule type" value="Genomic_DNA"/>
</dbReference>
<keyword evidence="2" id="KW-0732">Signal</keyword>
<name>A0A1G6REK1_9MICO</name>
<evidence type="ECO:0000313" key="4">
    <source>
        <dbReference type="Proteomes" id="UP000183203"/>
    </source>
</evidence>
<protein>
    <recommendedName>
        <fullName evidence="5">Lipoprotein</fullName>
    </recommendedName>
</protein>
<feature type="compositionally biased region" description="Basic and acidic residues" evidence="1">
    <location>
        <begin position="57"/>
        <end position="71"/>
    </location>
</feature>
<accession>A0A1G6REK1</accession>
<feature type="region of interest" description="Disordered" evidence="1">
    <location>
        <begin position="39"/>
        <end position="73"/>
    </location>
</feature>